<feature type="transmembrane region" description="Helical" evidence="1">
    <location>
        <begin position="164"/>
        <end position="182"/>
    </location>
</feature>
<proteinExistence type="predicted"/>
<dbReference type="AlphaFoldDB" id="A0A075FQ83"/>
<keyword evidence="1" id="KW-1133">Transmembrane helix</keyword>
<feature type="transmembrane region" description="Helical" evidence="1">
    <location>
        <begin position="7"/>
        <end position="26"/>
    </location>
</feature>
<sequence length="196" mass="20890">MMIRILSVLPAVMGVICALLVVVSLYGPTLDASRTDIPLVPCTDDATGCPVGMTSEDLVSPTAFVLLDIELTIEWNQSDSSWIGVIASPPPSGCEPDSNGLTTCTADDFDFIAGGDDGSDGSMVFELRPGEYRFATASTDTSGVGGKQLVTITPEIALNPVVEILLAFVAILLLAGSGEMFVHERLMRFWKRFREA</sequence>
<accession>A0A075FQ83</accession>
<organism evidence="2">
    <name type="scientific">uncultured marine group II/III euryarchaeote AD1000_17_B01</name>
    <dbReference type="NCBI Taxonomy" id="1457731"/>
    <lineage>
        <taxon>Archaea</taxon>
        <taxon>Methanobacteriati</taxon>
        <taxon>Methanobacteriota</taxon>
        <taxon>environmental samples</taxon>
    </lineage>
</organism>
<evidence type="ECO:0000313" key="2">
    <source>
        <dbReference type="EMBL" id="AIE91882.1"/>
    </source>
</evidence>
<protein>
    <submittedName>
        <fullName evidence="2">Uncharacterized protein</fullName>
    </submittedName>
</protein>
<keyword evidence="1" id="KW-0812">Transmembrane</keyword>
<reference evidence="2" key="1">
    <citation type="journal article" date="2014" name="Genome Biol. Evol.">
        <title>Pangenome evidence for extensive interdomain horizontal transfer affecting lineage core and shell genes in uncultured planktonic thaumarchaeota and euryarchaeota.</title>
        <authorList>
            <person name="Deschamps P."/>
            <person name="Zivanovic Y."/>
            <person name="Moreira D."/>
            <person name="Rodriguez-Valera F."/>
            <person name="Lopez-Garcia P."/>
        </authorList>
    </citation>
    <scope>NUCLEOTIDE SEQUENCE</scope>
</reference>
<keyword evidence="1" id="KW-0472">Membrane</keyword>
<name>A0A075FQ83_9EURY</name>
<evidence type="ECO:0000256" key="1">
    <source>
        <dbReference type="SAM" id="Phobius"/>
    </source>
</evidence>
<dbReference type="EMBL" id="KF900351">
    <property type="protein sequence ID" value="AIE91882.1"/>
    <property type="molecule type" value="Genomic_DNA"/>
</dbReference>